<gene>
    <name evidence="1" type="ORF">BDR25DRAFT_310685</name>
</gene>
<sequence>MANIASRGLILNLGAFLLDPKPPASLLDLLSGSAMIGSYENCELAITSAYSDKTHLSFFYKTENEPNFTRPFTSTRFELLTWEVGSDESSVFHRNSLILYLGILLIEIFKEKPIERWRREEERAIVSPATEYVINLEVAHRVVKKMDNTPSTLAIKARLDLDWIPQGQPVKLEDPEMRNGLLKNVIVPLELEITMAQRGFWKSLELQLSLEIGHGLVLKKVDEHLDHAGREGSRPALVMTL</sequence>
<comment type="caution">
    <text evidence="1">The sequence shown here is derived from an EMBL/GenBank/DDBJ whole genome shotgun (WGS) entry which is preliminary data.</text>
</comment>
<evidence type="ECO:0000313" key="1">
    <source>
        <dbReference type="EMBL" id="KAF2475270.1"/>
    </source>
</evidence>
<keyword evidence="2" id="KW-1185">Reference proteome</keyword>
<accession>A0ACB6R949</accession>
<proteinExistence type="predicted"/>
<reference evidence="1" key="1">
    <citation type="journal article" date="2020" name="Stud. Mycol.">
        <title>101 Dothideomycetes genomes: a test case for predicting lifestyles and emergence of pathogens.</title>
        <authorList>
            <person name="Haridas S."/>
            <person name="Albert R."/>
            <person name="Binder M."/>
            <person name="Bloem J."/>
            <person name="Labutti K."/>
            <person name="Salamov A."/>
            <person name="Andreopoulos B."/>
            <person name="Baker S."/>
            <person name="Barry K."/>
            <person name="Bills G."/>
            <person name="Bluhm B."/>
            <person name="Cannon C."/>
            <person name="Castanera R."/>
            <person name="Culley D."/>
            <person name="Daum C."/>
            <person name="Ezra D."/>
            <person name="Gonzalez J."/>
            <person name="Henrissat B."/>
            <person name="Kuo A."/>
            <person name="Liang C."/>
            <person name="Lipzen A."/>
            <person name="Lutzoni F."/>
            <person name="Magnuson J."/>
            <person name="Mondo S."/>
            <person name="Nolan M."/>
            <person name="Ohm R."/>
            <person name="Pangilinan J."/>
            <person name="Park H.-J."/>
            <person name="Ramirez L."/>
            <person name="Alfaro M."/>
            <person name="Sun H."/>
            <person name="Tritt A."/>
            <person name="Yoshinaga Y."/>
            <person name="Zwiers L.-H."/>
            <person name="Turgeon B."/>
            <person name="Goodwin S."/>
            <person name="Spatafora J."/>
            <person name="Crous P."/>
            <person name="Grigoriev I."/>
        </authorList>
    </citation>
    <scope>NUCLEOTIDE SEQUENCE</scope>
    <source>
        <strain evidence="1">ATCC 200398</strain>
    </source>
</reference>
<protein>
    <submittedName>
        <fullName evidence="1">Uncharacterized protein</fullName>
    </submittedName>
</protein>
<organism evidence="1 2">
    <name type="scientific">Lindgomyces ingoldianus</name>
    <dbReference type="NCBI Taxonomy" id="673940"/>
    <lineage>
        <taxon>Eukaryota</taxon>
        <taxon>Fungi</taxon>
        <taxon>Dikarya</taxon>
        <taxon>Ascomycota</taxon>
        <taxon>Pezizomycotina</taxon>
        <taxon>Dothideomycetes</taxon>
        <taxon>Pleosporomycetidae</taxon>
        <taxon>Pleosporales</taxon>
        <taxon>Lindgomycetaceae</taxon>
        <taxon>Lindgomyces</taxon>
    </lineage>
</organism>
<name>A0ACB6R949_9PLEO</name>
<dbReference type="Proteomes" id="UP000799755">
    <property type="component" value="Unassembled WGS sequence"/>
</dbReference>
<dbReference type="EMBL" id="MU003496">
    <property type="protein sequence ID" value="KAF2475270.1"/>
    <property type="molecule type" value="Genomic_DNA"/>
</dbReference>
<evidence type="ECO:0000313" key="2">
    <source>
        <dbReference type="Proteomes" id="UP000799755"/>
    </source>
</evidence>